<dbReference type="Proteomes" id="UP000292085">
    <property type="component" value="Unassembled WGS sequence"/>
</dbReference>
<comment type="caution">
    <text evidence="1">The sequence shown here is derived from an EMBL/GenBank/DDBJ whole genome shotgun (WGS) entry which is preliminary data.</text>
</comment>
<dbReference type="EMBL" id="SGIS01000046">
    <property type="protein sequence ID" value="RZF60872.1"/>
    <property type="molecule type" value="Genomic_DNA"/>
</dbReference>
<evidence type="ECO:0000313" key="1">
    <source>
        <dbReference type="EMBL" id="RZF60872.1"/>
    </source>
</evidence>
<dbReference type="RefSeq" id="WP_130159987.1">
    <property type="nucleotide sequence ID" value="NZ_SGIS01000046.1"/>
</dbReference>
<protein>
    <submittedName>
        <fullName evidence="1">Uncharacterized protein</fullName>
    </submittedName>
</protein>
<accession>A0A4Q6XTG4</accession>
<keyword evidence="2" id="KW-1185">Reference proteome</keyword>
<organism evidence="1 2">
    <name type="scientific">Sphingomonas populi</name>
    <dbReference type="NCBI Taxonomy" id="2484750"/>
    <lineage>
        <taxon>Bacteria</taxon>
        <taxon>Pseudomonadati</taxon>
        <taxon>Pseudomonadota</taxon>
        <taxon>Alphaproteobacteria</taxon>
        <taxon>Sphingomonadales</taxon>
        <taxon>Sphingomonadaceae</taxon>
        <taxon>Sphingomonas</taxon>
    </lineage>
</organism>
<dbReference type="OrthoDB" id="7478554at2"/>
<sequence>MRYIFITAVTVLCGFALPGDAITPGIGDQKVGPAGLPFDNSTGFLNGYSLRIPRNGDFLWNGAPIGQAVLKTYLRQWAALPQNAGRLFVAFEPGTPQPRVRWVRKQVVDSGLCEQRRCAEVGWDVKRPVVN</sequence>
<name>A0A4Q6XTG4_9SPHN</name>
<proteinExistence type="predicted"/>
<gene>
    <name evidence="1" type="ORF">EWE75_20650</name>
</gene>
<reference evidence="1 2" key="1">
    <citation type="submission" date="2019-02" db="EMBL/GenBank/DDBJ databases">
        <authorList>
            <person name="Li Y."/>
        </authorList>
    </citation>
    <scope>NUCLEOTIDE SEQUENCE [LARGE SCALE GENOMIC DNA]</scope>
    <source>
        <strain evidence="1 2">3-7</strain>
    </source>
</reference>
<evidence type="ECO:0000313" key="2">
    <source>
        <dbReference type="Proteomes" id="UP000292085"/>
    </source>
</evidence>
<dbReference type="AlphaFoldDB" id="A0A4Q6XTG4"/>